<name>A0A059AEP1_EUCGR</name>
<dbReference type="EMBL" id="KK198762">
    <property type="protein sequence ID" value="KCW51855.1"/>
    <property type="molecule type" value="Genomic_DNA"/>
</dbReference>
<dbReference type="AlphaFoldDB" id="A0A059AEP1"/>
<dbReference type="InParanoid" id="A0A059AEP1"/>
<organism evidence="1">
    <name type="scientific">Eucalyptus grandis</name>
    <name type="common">Flooded gum</name>
    <dbReference type="NCBI Taxonomy" id="71139"/>
    <lineage>
        <taxon>Eukaryota</taxon>
        <taxon>Viridiplantae</taxon>
        <taxon>Streptophyta</taxon>
        <taxon>Embryophyta</taxon>
        <taxon>Tracheophyta</taxon>
        <taxon>Spermatophyta</taxon>
        <taxon>Magnoliopsida</taxon>
        <taxon>eudicotyledons</taxon>
        <taxon>Gunneridae</taxon>
        <taxon>Pentapetalae</taxon>
        <taxon>rosids</taxon>
        <taxon>malvids</taxon>
        <taxon>Myrtales</taxon>
        <taxon>Myrtaceae</taxon>
        <taxon>Myrtoideae</taxon>
        <taxon>Eucalypteae</taxon>
        <taxon>Eucalyptus</taxon>
    </lineage>
</organism>
<proteinExistence type="predicted"/>
<gene>
    <name evidence="1" type="ORF">EUGRSUZ_J01309</name>
</gene>
<protein>
    <submittedName>
        <fullName evidence="1">Uncharacterized protein</fullName>
    </submittedName>
</protein>
<accession>A0A059AEP1</accession>
<dbReference type="Gramene" id="KCW51855">
    <property type="protein sequence ID" value="KCW51855"/>
    <property type="gene ID" value="EUGRSUZ_J01309"/>
</dbReference>
<evidence type="ECO:0000313" key="1">
    <source>
        <dbReference type="EMBL" id="KCW51855.1"/>
    </source>
</evidence>
<sequence length="71" mass="7838">MRRRKKQDLVLRLVGTDRGAGRRGWQSPEGDLRLVESRLILALGVAVAFLDSRSPSLLVLGELLARVVADD</sequence>
<reference evidence="1" key="1">
    <citation type="submission" date="2013-07" db="EMBL/GenBank/DDBJ databases">
        <title>The genome of Eucalyptus grandis.</title>
        <authorList>
            <person name="Schmutz J."/>
            <person name="Hayes R."/>
            <person name="Myburg A."/>
            <person name="Tuskan G."/>
            <person name="Grattapaglia D."/>
            <person name="Rokhsar D.S."/>
        </authorList>
    </citation>
    <scope>NUCLEOTIDE SEQUENCE</scope>
    <source>
        <tissue evidence="1">Leaf extractions</tissue>
    </source>
</reference>